<dbReference type="EMBL" id="FLUQ01000001">
    <property type="protein sequence ID" value="SBV94355.1"/>
    <property type="molecule type" value="Genomic_DNA"/>
</dbReference>
<organism evidence="2">
    <name type="scientific">uncultured delta proteobacterium</name>
    <dbReference type="NCBI Taxonomy" id="34034"/>
    <lineage>
        <taxon>Bacteria</taxon>
        <taxon>Deltaproteobacteria</taxon>
        <taxon>environmental samples</taxon>
    </lineage>
</organism>
<accession>A0A212J594</accession>
<protein>
    <submittedName>
        <fullName evidence="2">Uncharacterized protein</fullName>
    </submittedName>
</protein>
<feature type="region of interest" description="Disordered" evidence="1">
    <location>
        <begin position="60"/>
        <end position="79"/>
    </location>
</feature>
<proteinExistence type="predicted"/>
<gene>
    <name evidence="2" type="ORF">KL86DPRO_10683</name>
</gene>
<evidence type="ECO:0000313" key="2">
    <source>
        <dbReference type="EMBL" id="SBV94355.1"/>
    </source>
</evidence>
<feature type="compositionally biased region" description="Basic and acidic residues" evidence="1">
    <location>
        <begin position="70"/>
        <end position="79"/>
    </location>
</feature>
<reference evidence="2" key="1">
    <citation type="submission" date="2016-04" db="EMBL/GenBank/DDBJ databases">
        <authorList>
            <person name="Evans L.H."/>
            <person name="Alamgir A."/>
            <person name="Owens N."/>
            <person name="Weber N.D."/>
            <person name="Virtaneva K."/>
            <person name="Barbian K."/>
            <person name="Babar A."/>
            <person name="Rosenke K."/>
        </authorList>
    </citation>
    <scope>NUCLEOTIDE SEQUENCE</scope>
    <source>
        <strain evidence="2">86</strain>
    </source>
</reference>
<name>A0A212J594_9DELT</name>
<sequence length="79" mass="8750">MSVNGHFPDLQPVDTCNPYFSICFQQSDLRLWLFLQLLSVPPLGTPGICIGPFSEGRSPLGPFNPFSQHYAEKENPTPG</sequence>
<dbReference type="AlphaFoldDB" id="A0A212J594"/>
<evidence type="ECO:0000256" key="1">
    <source>
        <dbReference type="SAM" id="MobiDB-lite"/>
    </source>
</evidence>